<evidence type="ECO:0000313" key="6">
    <source>
        <dbReference type="Proteomes" id="UP001233271"/>
    </source>
</evidence>
<dbReference type="Gene3D" id="3.20.20.80">
    <property type="entry name" value="Glycosidases"/>
    <property type="match status" value="1"/>
</dbReference>
<dbReference type="RefSeq" id="XP_060455685.1">
    <property type="nucleotide sequence ID" value="XM_060598942.1"/>
</dbReference>
<keyword evidence="1" id="KW-0677">Repeat</keyword>
<dbReference type="SMART" id="SM00321">
    <property type="entry name" value="WSC"/>
    <property type="match status" value="1"/>
</dbReference>
<dbReference type="AlphaFoldDB" id="A0AA48IB48"/>
<dbReference type="InterPro" id="IPR005197">
    <property type="entry name" value="Glyco_hydro_71"/>
</dbReference>
<evidence type="ECO:0000256" key="2">
    <source>
        <dbReference type="SAM" id="MobiDB-lite"/>
    </source>
</evidence>
<evidence type="ECO:0000256" key="3">
    <source>
        <dbReference type="SAM" id="SignalP"/>
    </source>
</evidence>
<dbReference type="Pfam" id="PF01822">
    <property type="entry name" value="WSC"/>
    <property type="match status" value="1"/>
</dbReference>
<feature type="signal peptide" evidence="3">
    <location>
        <begin position="1"/>
        <end position="19"/>
    </location>
</feature>
<dbReference type="Pfam" id="PF03659">
    <property type="entry name" value="Glyco_hydro_71"/>
    <property type="match status" value="1"/>
</dbReference>
<feature type="compositionally biased region" description="Low complexity" evidence="2">
    <location>
        <begin position="169"/>
        <end position="205"/>
    </location>
</feature>
<dbReference type="KEGG" id="ccac:CcaHIS019_0304900"/>
<dbReference type="PROSITE" id="PS51212">
    <property type="entry name" value="WSC"/>
    <property type="match status" value="1"/>
</dbReference>
<accession>A0AA48IB48</accession>
<dbReference type="Proteomes" id="UP001233271">
    <property type="component" value="Chromosome 3"/>
</dbReference>
<dbReference type="CDD" id="cd11577">
    <property type="entry name" value="GH71"/>
    <property type="match status" value="1"/>
</dbReference>
<reference evidence="5" key="1">
    <citation type="journal article" date="2023" name="BMC Genomics">
        <title>Chromosome-level genome assemblies of Cutaneotrichosporon spp. (Trichosporonales, Basidiomycota) reveal imbalanced evolution between nucleotide sequences and chromosome synteny.</title>
        <authorList>
            <person name="Kobayashi Y."/>
            <person name="Kayamori A."/>
            <person name="Aoki K."/>
            <person name="Shiwa Y."/>
            <person name="Matsutani M."/>
            <person name="Fujita N."/>
            <person name="Sugita T."/>
            <person name="Iwasaki W."/>
            <person name="Tanaka N."/>
            <person name="Takashima M."/>
        </authorList>
    </citation>
    <scope>NUCLEOTIDE SEQUENCE</scope>
    <source>
        <strain evidence="5">HIS019</strain>
    </source>
</reference>
<gene>
    <name evidence="5" type="ORF">CcaverHIS019_0304900</name>
</gene>
<dbReference type="PANTHER" id="PTHR45964:SF5">
    <property type="entry name" value="WSCD FAMILY MEMBER CG9164"/>
    <property type="match status" value="1"/>
</dbReference>
<dbReference type="GO" id="GO:0051118">
    <property type="term" value="F:glucan endo-1,3-alpha-glucosidase activity"/>
    <property type="evidence" value="ECO:0007669"/>
    <property type="project" value="InterPro"/>
</dbReference>
<evidence type="ECO:0000256" key="1">
    <source>
        <dbReference type="ARBA" id="ARBA00022737"/>
    </source>
</evidence>
<dbReference type="EMBL" id="AP028214">
    <property type="protein sequence ID" value="BEI90420.1"/>
    <property type="molecule type" value="Genomic_DNA"/>
</dbReference>
<feature type="region of interest" description="Disordered" evidence="2">
    <location>
        <begin position="157"/>
        <end position="209"/>
    </location>
</feature>
<name>A0AA48IB48_9TREE</name>
<organism evidence="5 6">
    <name type="scientific">Cutaneotrichosporon cavernicola</name>
    <dbReference type="NCBI Taxonomy" id="279322"/>
    <lineage>
        <taxon>Eukaryota</taxon>
        <taxon>Fungi</taxon>
        <taxon>Dikarya</taxon>
        <taxon>Basidiomycota</taxon>
        <taxon>Agaricomycotina</taxon>
        <taxon>Tremellomycetes</taxon>
        <taxon>Trichosporonales</taxon>
        <taxon>Trichosporonaceae</taxon>
        <taxon>Cutaneotrichosporon</taxon>
    </lineage>
</organism>
<keyword evidence="6" id="KW-1185">Reference proteome</keyword>
<dbReference type="PANTHER" id="PTHR45964">
    <property type="entry name" value="WSCD FAMILY MEMBER CG9164"/>
    <property type="match status" value="1"/>
</dbReference>
<feature type="chain" id="PRO_5041321381" description="WSC domain-containing protein" evidence="3">
    <location>
        <begin position="20"/>
        <end position="626"/>
    </location>
</feature>
<dbReference type="InterPro" id="IPR002889">
    <property type="entry name" value="WSC_carb-bd"/>
</dbReference>
<sequence>MALAALFISASISVSGALAAPAPAAQPQPALRERYYGDIFGLSPPPPLLERRAVLPAGWNYDGCVTESNGVRLLQGFGFSSPSNSPSFCIAECARRGFSIAGTEYGGECYCANALTGDGGRKAPDDVCSMACQGEPGTKCGAAWYLSLYKLNPSTGGSGGGQVPSNCPTTSSPSSTTKATTTTTATTATTKSTTASNPTATGVVVPVPPNVPAATEQPLVWAHHMVGNTYSYANSDWQADINAAASQAIDGFALNIGIEGWQTDQAAVAYRVAEARGSFKMFLSLDMTSLPCGSAADANRLVNLVRQLASSPAQAMYRGKVLVSTFAGSDCTFGTGTNAGWQTMFVDPLVRAGVKIFFIPSVFMNPADFSKLTWMDGELNWNSAWPVGNKEIDTATDVAYRAGLGGKTYMTAVSPFFFTHFGVNSWNKNWIYRSDNWLYCTRWEQIIAQRGVSTMTEILTWNDYGESSYIGPIRGSLPATSERWVNGFDHSALAPITKYYATAYKTGSYPRVDKDQIILWARPHAARAQAPDPVGRPTGYDWTDDNLYAVVFATAPSVATLTSGGNSMSFSVPAGLSKIKMPLAPGTIGGTIERGGQRVVTFSAGAQYSFTTTPTAYNYNYWVGSS</sequence>
<evidence type="ECO:0000259" key="4">
    <source>
        <dbReference type="PROSITE" id="PS51212"/>
    </source>
</evidence>
<proteinExistence type="predicted"/>
<evidence type="ECO:0000313" key="5">
    <source>
        <dbReference type="EMBL" id="BEI90420.1"/>
    </source>
</evidence>
<dbReference type="GeneID" id="85494290"/>
<keyword evidence="3" id="KW-0732">Signal</keyword>
<protein>
    <recommendedName>
        <fullName evidence="4">WSC domain-containing protein</fullName>
    </recommendedName>
</protein>
<dbReference type="InterPro" id="IPR051589">
    <property type="entry name" value="Sialate-O-sulfotransferase"/>
</dbReference>
<feature type="domain" description="WSC" evidence="4">
    <location>
        <begin position="58"/>
        <end position="152"/>
    </location>
</feature>